<keyword evidence="3" id="KW-1003">Cell membrane</keyword>
<accession>A0A841RBV8</accession>
<evidence type="ECO:0000256" key="8">
    <source>
        <dbReference type="SAM" id="Phobius"/>
    </source>
</evidence>
<evidence type="ECO:0000313" key="10">
    <source>
        <dbReference type="EMBL" id="MBB6481423.1"/>
    </source>
</evidence>
<evidence type="ECO:0000256" key="5">
    <source>
        <dbReference type="ARBA" id="ARBA00022989"/>
    </source>
</evidence>
<feature type="transmembrane region" description="Helical" evidence="8">
    <location>
        <begin position="429"/>
        <end position="452"/>
    </location>
</feature>
<feature type="transmembrane region" description="Helical" evidence="8">
    <location>
        <begin position="6"/>
        <end position="28"/>
    </location>
</feature>
<feature type="transmembrane region" description="Helical" evidence="8">
    <location>
        <begin position="527"/>
        <end position="549"/>
    </location>
</feature>
<dbReference type="GO" id="GO:0005886">
    <property type="term" value="C:plasma membrane"/>
    <property type="evidence" value="ECO:0007669"/>
    <property type="project" value="UniProtKB-SubCell"/>
</dbReference>
<dbReference type="AlphaFoldDB" id="A0A841RBV8"/>
<comment type="subcellular location">
    <subcellularLocation>
        <location evidence="1">Cell membrane</location>
        <topology evidence="1">Multi-pass membrane protein</topology>
    </subcellularLocation>
    <subcellularLocation>
        <location evidence="7">Membrane</location>
        <topology evidence="7">Multi-pass membrane protein</topology>
    </subcellularLocation>
</comment>
<feature type="transmembrane region" description="Helical" evidence="8">
    <location>
        <begin position="137"/>
        <end position="153"/>
    </location>
</feature>
<keyword evidence="4 7" id="KW-0812">Transmembrane</keyword>
<feature type="transmembrane region" description="Helical" evidence="8">
    <location>
        <begin position="387"/>
        <end position="409"/>
    </location>
</feature>
<protein>
    <submittedName>
        <fullName evidence="10">Multicomponent Na+:H+ antiporter subunit D</fullName>
    </submittedName>
</protein>
<gene>
    <name evidence="10" type="ORF">HNR50_003103</name>
</gene>
<feature type="transmembrane region" description="Helical" evidence="8">
    <location>
        <begin position="165"/>
        <end position="188"/>
    </location>
</feature>
<dbReference type="InterPro" id="IPR050586">
    <property type="entry name" value="CPA3_Na-H_Antiporter_D"/>
</dbReference>
<comment type="caution">
    <text evidence="10">The sequence shown here is derived from an EMBL/GenBank/DDBJ whole genome shotgun (WGS) entry which is preliminary data.</text>
</comment>
<reference evidence="10 11" key="1">
    <citation type="submission" date="2020-08" db="EMBL/GenBank/DDBJ databases">
        <title>Genomic Encyclopedia of Type Strains, Phase IV (KMG-IV): sequencing the most valuable type-strain genomes for metagenomic binning, comparative biology and taxonomic classification.</title>
        <authorList>
            <person name="Goeker M."/>
        </authorList>
    </citation>
    <scope>NUCLEOTIDE SEQUENCE [LARGE SCALE GENOMIC DNA]</scope>
    <source>
        <strain evidence="10 11">DSM 2461</strain>
    </source>
</reference>
<feature type="transmembrane region" description="Helical" evidence="8">
    <location>
        <begin position="84"/>
        <end position="102"/>
    </location>
</feature>
<name>A0A841RBV8_9SPIO</name>
<feature type="transmembrane region" description="Helical" evidence="8">
    <location>
        <begin position="114"/>
        <end position="131"/>
    </location>
</feature>
<feature type="transmembrane region" description="Helical" evidence="8">
    <location>
        <begin position="304"/>
        <end position="328"/>
    </location>
</feature>
<feature type="transmembrane region" description="Helical" evidence="8">
    <location>
        <begin position="561"/>
        <end position="579"/>
    </location>
</feature>
<feature type="transmembrane region" description="Helical" evidence="8">
    <location>
        <begin position="340"/>
        <end position="366"/>
    </location>
</feature>
<feature type="transmembrane region" description="Helical" evidence="8">
    <location>
        <begin position="49"/>
        <end position="72"/>
    </location>
</feature>
<evidence type="ECO:0000259" key="9">
    <source>
        <dbReference type="Pfam" id="PF00361"/>
    </source>
</evidence>
<evidence type="ECO:0000256" key="6">
    <source>
        <dbReference type="ARBA" id="ARBA00023136"/>
    </source>
</evidence>
<evidence type="ECO:0000256" key="2">
    <source>
        <dbReference type="ARBA" id="ARBA00005346"/>
    </source>
</evidence>
<feature type="transmembrane region" description="Helical" evidence="8">
    <location>
        <begin position="208"/>
        <end position="229"/>
    </location>
</feature>
<organism evidence="10 11">
    <name type="scientific">Spirochaeta isovalerica</name>
    <dbReference type="NCBI Taxonomy" id="150"/>
    <lineage>
        <taxon>Bacteria</taxon>
        <taxon>Pseudomonadati</taxon>
        <taxon>Spirochaetota</taxon>
        <taxon>Spirochaetia</taxon>
        <taxon>Spirochaetales</taxon>
        <taxon>Spirochaetaceae</taxon>
        <taxon>Spirochaeta</taxon>
    </lineage>
</organism>
<evidence type="ECO:0000256" key="7">
    <source>
        <dbReference type="RuleBase" id="RU000320"/>
    </source>
</evidence>
<dbReference type="EMBL" id="JACHGJ010000006">
    <property type="protein sequence ID" value="MBB6481423.1"/>
    <property type="molecule type" value="Genomic_DNA"/>
</dbReference>
<dbReference type="Proteomes" id="UP000587760">
    <property type="component" value="Unassembled WGS sequence"/>
</dbReference>
<keyword evidence="5 8" id="KW-1133">Transmembrane helix</keyword>
<keyword evidence="11" id="KW-1185">Reference proteome</keyword>
<feature type="transmembrane region" description="Helical" evidence="8">
    <location>
        <begin position="250"/>
        <end position="273"/>
    </location>
</feature>
<feature type="domain" description="NADH:quinone oxidoreductase/Mrp antiporter transmembrane" evidence="9">
    <location>
        <begin position="133"/>
        <end position="420"/>
    </location>
</feature>
<dbReference type="PANTHER" id="PTHR42703">
    <property type="entry name" value="NADH DEHYDROGENASE"/>
    <property type="match status" value="1"/>
</dbReference>
<evidence type="ECO:0000256" key="4">
    <source>
        <dbReference type="ARBA" id="ARBA00022692"/>
    </source>
</evidence>
<evidence type="ECO:0000256" key="1">
    <source>
        <dbReference type="ARBA" id="ARBA00004651"/>
    </source>
</evidence>
<comment type="similarity">
    <text evidence="2">Belongs to the CPA3 antiporters (TC 2.A.63) subunit D family.</text>
</comment>
<dbReference type="InterPro" id="IPR001750">
    <property type="entry name" value="ND/Mrp_TM"/>
</dbReference>
<feature type="transmembrane region" description="Helical" evidence="8">
    <location>
        <begin position="472"/>
        <end position="497"/>
    </location>
</feature>
<dbReference type="PANTHER" id="PTHR42703:SF1">
    <property type="entry name" value="NA(+)_H(+) ANTIPORTER SUBUNIT D1"/>
    <property type="match status" value="1"/>
</dbReference>
<feature type="transmembrane region" description="Helical" evidence="8">
    <location>
        <begin position="279"/>
        <end position="297"/>
    </location>
</feature>
<keyword evidence="6 8" id="KW-0472">Membrane</keyword>
<dbReference type="Pfam" id="PF00361">
    <property type="entry name" value="Proton_antipo_M"/>
    <property type="match status" value="1"/>
</dbReference>
<proteinExistence type="inferred from homology"/>
<dbReference type="RefSeq" id="WP_184747670.1">
    <property type="nucleotide sequence ID" value="NZ_JACHGJ010000006.1"/>
</dbReference>
<evidence type="ECO:0000313" key="11">
    <source>
        <dbReference type="Proteomes" id="UP000587760"/>
    </source>
</evidence>
<sequence length="583" mass="61043">MSPEGLAFAPVLLPLLGAAIVFLAKAFFRGRGAVIVEYTGVFTGLYLPWLALIFLFPVVINGSAVTGVIGHWNSGVGISYRFDGLAWMVNVLGYTLGGAAWLHSLSSGPKGPSFSAIFLIQTAALGATIMTADLFNLFVSLEVLGISSYILVSSSEKPGAALASFSYLMVSSTAMVFFLLGLFGLYRITGSLSYEGIAAGLGHLDGNALATAVISLSLLVGAIAIRVAVMPLYGWLPDAHALAPHAVSAVLSGVLIKTPLFALSRILILFPIGKEAGQLMSYAGAATALLAVIIALSQKDVKRLLAYHSISQIGYIVCTWGAAVAVGIGTKAGTLLMAAAFLHALFHAVFKGLLFLSIGSSVDAAGERDVYKLRGAVSILKRSGDKAAIAFFGFLVGALSISAIPPFNGFTSKTAMTYLLKYYGQYGSVLYWILTIAGAGTAASFIKLSRIYWPDKEKISTVFPERTDSGPVLPGVIAIIFLSVLCILGGIFTPLIFKTVTALLSGKSLTMGDGYSFFSTGNLLKSLYTAGAGALVFLLATGNAGSALLKKVRERPRSFQGLFVSYALAAAAMAGWLLYHAAP</sequence>
<evidence type="ECO:0000256" key="3">
    <source>
        <dbReference type="ARBA" id="ARBA00022475"/>
    </source>
</evidence>